<feature type="non-terminal residue" evidence="2">
    <location>
        <position position="438"/>
    </location>
</feature>
<reference evidence="2 3" key="1">
    <citation type="submission" date="2018-10" db="EMBL/GenBank/DDBJ databases">
        <title>Fifty Aureobasidium pullulans genomes reveal a recombining polyextremotolerant generalist.</title>
        <authorList>
            <person name="Gostincar C."/>
            <person name="Turk M."/>
            <person name="Zajc J."/>
            <person name="Gunde-Cimerman N."/>
        </authorList>
    </citation>
    <scope>NUCLEOTIDE SEQUENCE [LARGE SCALE GENOMIC DNA]</scope>
    <source>
        <strain evidence="2 3">EXF-3380</strain>
    </source>
</reference>
<dbReference type="EMBL" id="QZBU01003422">
    <property type="protein sequence ID" value="TIA27580.1"/>
    <property type="molecule type" value="Genomic_DNA"/>
</dbReference>
<sequence length="438" mass="47622">MTVLDLLVHPVVVGLVVIVVASGMMGLFSSKQHFPVEGRTVLLTGGSSGMGRALAKKLAEQGANVCIVARNQQKLDETIDYIKSHSKSPNQRFLAISADCTSATENTRILDETTTWNNSTPPDIIWANAGSSSPGLFIDTPLETHRAQMDMNYWSSFYLAHASLKLWLSPSSLQDKKEKEQAKRAEPRHFIITSSVVAFVGLAGYTPYAPAKAALKSLADSLRMELNLYSGSRQSSTHPSLASEVKIHLSHSIYLCQRCSSRALQRRQPKRKDVVPLIDVLGPYVESQRSGKCSAAEINEWSTTADGGLRAVVRNTIRGLVRWSSQASIDSLPYNYTHKTMIATLEILGADEVLAVILDELKSQTLNGSGSAALEIATTIVCAPLPVPALSQANALMQFDQSAPAPVNQRRTLRQALQAQLGEPKALLSMDTERVEAL</sequence>
<proteinExistence type="predicted"/>
<dbReference type="GO" id="GO:0030148">
    <property type="term" value="P:sphingolipid biosynthetic process"/>
    <property type="evidence" value="ECO:0007669"/>
    <property type="project" value="TreeGrafter"/>
</dbReference>
<dbReference type="Pfam" id="PF00106">
    <property type="entry name" value="adh_short"/>
    <property type="match status" value="1"/>
</dbReference>
<accession>A0A4T0B115</accession>
<dbReference type="PRINTS" id="PR00081">
    <property type="entry name" value="GDHRDH"/>
</dbReference>
<dbReference type="SUPFAM" id="SSF51735">
    <property type="entry name" value="NAD(P)-binding Rossmann-fold domains"/>
    <property type="match status" value="1"/>
</dbReference>
<evidence type="ECO:0000313" key="3">
    <source>
        <dbReference type="Proteomes" id="UP000304947"/>
    </source>
</evidence>
<protein>
    <submittedName>
        <fullName evidence="2">NAD(P)-binding protein</fullName>
    </submittedName>
</protein>
<dbReference type="InterPro" id="IPR002347">
    <property type="entry name" value="SDR_fam"/>
</dbReference>
<name>A0A4T0B115_AURPU</name>
<dbReference type="GO" id="GO:0005789">
    <property type="term" value="C:endoplasmic reticulum membrane"/>
    <property type="evidence" value="ECO:0007669"/>
    <property type="project" value="TreeGrafter"/>
</dbReference>
<feature type="transmembrane region" description="Helical" evidence="1">
    <location>
        <begin position="6"/>
        <end position="28"/>
    </location>
</feature>
<dbReference type="Gene3D" id="3.40.50.720">
    <property type="entry name" value="NAD(P)-binding Rossmann-like Domain"/>
    <property type="match status" value="1"/>
</dbReference>
<dbReference type="AlphaFoldDB" id="A0A4T0B115"/>
<dbReference type="GO" id="GO:0047560">
    <property type="term" value="F:3-dehydrosphinganine reductase activity"/>
    <property type="evidence" value="ECO:0007669"/>
    <property type="project" value="TreeGrafter"/>
</dbReference>
<keyword evidence="1" id="KW-0472">Membrane</keyword>
<keyword evidence="1" id="KW-1133">Transmembrane helix</keyword>
<dbReference type="Proteomes" id="UP000304947">
    <property type="component" value="Unassembled WGS sequence"/>
</dbReference>
<keyword evidence="1" id="KW-0812">Transmembrane</keyword>
<comment type="caution">
    <text evidence="2">The sequence shown here is derived from an EMBL/GenBank/DDBJ whole genome shotgun (WGS) entry which is preliminary data.</text>
</comment>
<dbReference type="GO" id="GO:0006666">
    <property type="term" value="P:3-keto-sphinganine metabolic process"/>
    <property type="evidence" value="ECO:0007669"/>
    <property type="project" value="TreeGrafter"/>
</dbReference>
<evidence type="ECO:0000256" key="1">
    <source>
        <dbReference type="SAM" id="Phobius"/>
    </source>
</evidence>
<organism evidence="2 3">
    <name type="scientific">Aureobasidium pullulans</name>
    <name type="common">Black yeast</name>
    <name type="synonym">Pullularia pullulans</name>
    <dbReference type="NCBI Taxonomy" id="5580"/>
    <lineage>
        <taxon>Eukaryota</taxon>
        <taxon>Fungi</taxon>
        <taxon>Dikarya</taxon>
        <taxon>Ascomycota</taxon>
        <taxon>Pezizomycotina</taxon>
        <taxon>Dothideomycetes</taxon>
        <taxon>Dothideomycetidae</taxon>
        <taxon>Dothideales</taxon>
        <taxon>Saccotheciaceae</taxon>
        <taxon>Aureobasidium</taxon>
    </lineage>
</organism>
<dbReference type="PANTHER" id="PTHR43550">
    <property type="entry name" value="3-KETODIHYDROSPHINGOSINE REDUCTASE"/>
    <property type="match status" value="1"/>
</dbReference>
<evidence type="ECO:0000313" key="2">
    <source>
        <dbReference type="EMBL" id="TIA27580.1"/>
    </source>
</evidence>
<dbReference type="PANTHER" id="PTHR43550:SF3">
    <property type="entry name" value="3-KETODIHYDROSPHINGOSINE REDUCTASE"/>
    <property type="match status" value="1"/>
</dbReference>
<gene>
    <name evidence="2" type="ORF">D6C83_07700</name>
</gene>
<dbReference type="InterPro" id="IPR036291">
    <property type="entry name" value="NAD(P)-bd_dom_sf"/>
</dbReference>